<sequence length="382" mass="43045">MAQESQEPSFHYSILERLGIGWRDSVCQSNEKRVKEYDRQLEEALEYEEEYLKQWRNRDDSLDVVLARRSYEKGFATDNGKTQLAVSIPIEEPLQSLLAEARDDVVNCVLLLSGMHSRSEATDAENSSTWIPEVAHIPQKDMHITVCIPSLWREPDADPKAHAEYNSQVIKALEHVAADHEAFVLEVDRIMLAKDGSLLALFRTVGTSDSDKGLREPGVLSDRASAEMDPMTALRTDVLYVFLEKKLSHVQRKDELDLAAVHEHPKLLRQATIVRTVGGSAHGYVHCSLSRLALGPELTKKQLDLKHLHRICRSWTAKLAGRRMAVRGFILSEMTGLGEGGNKNPFDKARWLQGISLNNKEGFLAVRRSWLHALGGCFPWCS</sequence>
<dbReference type="OrthoDB" id="427048at2759"/>
<gene>
    <name evidence="1" type="primary">alxA</name>
    <name evidence="1" type="ORF">SNEC2469_LOCUS27477</name>
</gene>
<evidence type="ECO:0000313" key="1">
    <source>
        <dbReference type="EMBL" id="CAE7863850.1"/>
    </source>
</evidence>
<dbReference type="AlphaFoldDB" id="A0A813ACL7"/>
<accession>A0A813ACL7</accession>
<evidence type="ECO:0000313" key="2">
    <source>
        <dbReference type="Proteomes" id="UP000601435"/>
    </source>
</evidence>
<organism evidence="1 2">
    <name type="scientific">Symbiodinium necroappetens</name>
    <dbReference type="NCBI Taxonomy" id="1628268"/>
    <lineage>
        <taxon>Eukaryota</taxon>
        <taxon>Sar</taxon>
        <taxon>Alveolata</taxon>
        <taxon>Dinophyceae</taxon>
        <taxon>Suessiales</taxon>
        <taxon>Symbiodiniaceae</taxon>
        <taxon>Symbiodinium</taxon>
    </lineage>
</organism>
<dbReference type="Proteomes" id="UP000601435">
    <property type="component" value="Unassembled WGS sequence"/>
</dbReference>
<reference evidence="1" key="1">
    <citation type="submission" date="2021-02" db="EMBL/GenBank/DDBJ databases">
        <authorList>
            <person name="Dougan E. K."/>
            <person name="Rhodes N."/>
            <person name="Thang M."/>
            <person name="Chan C."/>
        </authorList>
    </citation>
    <scope>NUCLEOTIDE SEQUENCE</scope>
</reference>
<proteinExistence type="predicted"/>
<name>A0A813ACL7_9DINO</name>
<dbReference type="EMBL" id="CAJNJA010057919">
    <property type="protein sequence ID" value="CAE7863850.1"/>
    <property type="molecule type" value="Genomic_DNA"/>
</dbReference>
<protein>
    <submittedName>
        <fullName evidence="1">AlxA protein</fullName>
    </submittedName>
</protein>
<keyword evidence="2" id="KW-1185">Reference proteome</keyword>
<comment type="caution">
    <text evidence="1">The sequence shown here is derived from an EMBL/GenBank/DDBJ whole genome shotgun (WGS) entry which is preliminary data.</text>
</comment>